<evidence type="ECO:0000256" key="2">
    <source>
        <dbReference type="ARBA" id="ARBA00013194"/>
    </source>
</evidence>
<feature type="region of interest" description="Disordered" evidence="6">
    <location>
        <begin position="18"/>
        <end position="49"/>
    </location>
</feature>
<dbReference type="InterPro" id="IPR050245">
    <property type="entry name" value="PrsA_foldase"/>
</dbReference>
<name>A0A2U3K8X4_9BACT</name>
<evidence type="ECO:0000313" key="9">
    <source>
        <dbReference type="EMBL" id="SPF36121.1"/>
    </source>
</evidence>
<feature type="region of interest" description="Disordered" evidence="6">
    <location>
        <begin position="196"/>
        <end position="234"/>
    </location>
</feature>
<comment type="catalytic activity">
    <reaction evidence="1">
        <text>[protein]-peptidylproline (omega=180) = [protein]-peptidylproline (omega=0)</text>
        <dbReference type="Rhea" id="RHEA:16237"/>
        <dbReference type="Rhea" id="RHEA-COMP:10747"/>
        <dbReference type="Rhea" id="RHEA-COMP:10748"/>
        <dbReference type="ChEBI" id="CHEBI:83833"/>
        <dbReference type="ChEBI" id="CHEBI:83834"/>
        <dbReference type="EC" id="5.2.1.8"/>
    </reaction>
</comment>
<organism evidence="9 10">
    <name type="scientific">Candidatus Sulfotelmatobacter kueseliae</name>
    <dbReference type="NCBI Taxonomy" id="2042962"/>
    <lineage>
        <taxon>Bacteria</taxon>
        <taxon>Pseudomonadati</taxon>
        <taxon>Acidobacteriota</taxon>
        <taxon>Terriglobia</taxon>
        <taxon>Terriglobales</taxon>
        <taxon>Candidatus Korobacteraceae</taxon>
        <taxon>Candidatus Sulfotelmatobacter</taxon>
    </lineage>
</organism>
<proteinExistence type="predicted"/>
<dbReference type="InterPro" id="IPR046357">
    <property type="entry name" value="PPIase_dom_sf"/>
</dbReference>
<dbReference type="EMBL" id="OMOD01000057">
    <property type="protein sequence ID" value="SPF36121.1"/>
    <property type="molecule type" value="Genomic_DNA"/>
</dbReference>
<dbReference type="InterPro" id="IPR027304">
    <property type="entry name" value="Trigger_fact/SurA_dom_sf"/>
</dbReference>
<gene>
    <name evidence="9" type="ORF">SBA1_150014</name>
</gene>
<dbReference type="AlphaFoldDB" id="A0A2U3K8X4"/>
<feature type="compositionally biased region" description="Pro residues" evidence="6">
    <location>
        <begin position="367"/>
        <end position="384"/>
    </location>
</feature>
<evidence type="ECO:0000313" key="10">
    <source>
        <dbReference type="Proteomes" id="UP000238701"/>
    </source>
</evidence>
<keyword evidence="4" id="KW-0697">Rotamase</keyword>
<dbReference type="Proteomes" id="UP000238701">
    <property type="component" value="Unassembled WGS sequence"/>
</dbReference>
<feature type="compositionally biased region" description="Pro residues" evidence="6">
    <location>
        <begin position="404"/>
        <end position="416"/>
    </location>
</feature>
<dbReference type="GO" id="GO:0003755">
    <property type="term" value="F:peptidyl-prolyl cis-trans isomerase activity"/>
    <property type="evidence" value="ECO:0007669"/>
    <property type="project" value="UniProtKB-KW"/>
</dbReference>
<feature type="compositionally biased region" description="Basic and acidic residues" evidence="6">
    <location>
        <begin position="196"/>
        <end position="230"/>
    </location>
</feature>
<evidence type="ECO:0000256" key="4">
    <source>
        <dbReference type="ARBA" id="ARBA00023110"/>
    </source>
</evidence>
<sequence length="416" mass="44725">MRKGWLLCVLLGTLSWGQAAPGTPRPAPPAPGADKPPAAQADTSASVPDNAPVITVKGVCAPQPKTTAAKGTAAKPAAAAKTPPADCKTVITKAEFETLLKAIPNANPQAKRNIAGRIPMFIAWSNEAKKQGIDKTPQFAEMMKFAKMQILTSGLQQKVQEDAANVPEGAITDYYKKNPEAYEQYSLERMFVPRTKQAEAEAKEEEKKDEKPTEEQMKAKQAEEKAKQEANEEAMSKLAESLRARAAAGEDFTQLQKEAFDAAGMKIQSPTVSMPNVRRTGLPPAHVSVFDLKPGEVSQVINDAGGHYIYKVKSKEQLSLDQVKDEIRRTLQGQRQREAMDKINNSFTVEKNDAYFGPEQAGMPGAPRMPPPRMAPAPNAPVAPAPQGGIGQQPSPQMQTAPPAQAPAPPPAAKPN</sequence>
<protein>
    <recommendedName>
        <fullName evidence="2">peptidylprolyl isomerase</fullName>
        <ecNumber evidence="2">5.2.1.8</ecNumber>
    </recommendedName>
</protein>
<dbReference type="Gene3D" id="3.10.50.40">
    <property type="match status" value="1"/>
</dbReference>
<feature type="region of interest" description="Disordered" evidence="6">
    <location>
        <begin position="355"/>
        <end position="416"/>
    </location>
</feature>
<feature type="domain" description="PpiC" evidence="8">
    <location>
        <begin position="166"/>
        <end position="325"/>
    </location>
</feature>
<keyword evidence="5" id="KW-0413">Isomerase</keyword>
<feature type="compositionally biased region" description="Low complexity" evidence="6">
    <location>
        <begin position="385"/>
        <end position="403"/>
    </location>
</feature>
<reference evidence="10" key="1">
    <citation type="submission" date="2018-02" db="EMBL/GenBank/DDBJ databases">
        <authorList>
            <person name="Hausmann B."/>
        </authorList>
    </citation>
    <scope>NUCLEOTIDE SEQUENCE [LARGE SCALE GENOMIC DNA]</scope>
    <source>
        <strain evidence="10">Peat soil MAG SbA1</strain>
    </source>
</reference>
<dbReference type="Gene3D" id="1.10.4030.10">
    <property type="entry name" value="Porin chaperone SurA, peptide-binding domain"/>
    <property type="match status" value="1"/>
</dbReference>
<feature type="signal peptide" evidence="7">
    <location>
        <begin position="1"/>
        <end position="19"/>
    </location>
</feature>
<feature type="region of interest" description="Disordered" evidence="6">
    <location>
        <begin position="65"/>
        <end position="84"/>
    </location>
</feature>
<feature type="chain" id="PRO_5015563367" description="peptidylprolyl isomerase" evidence="7">
    <location>
        <begin position="20"/>
        <end position="416"/>
    </location>
</feature>
<dbReference type="SUPFAM" id="SSF54534">
    <property type="entry name" value="FKBP-like"/>
    <property type="match status" value="1"/>
</dbReference>
<evidence type="ECO:0000256" key="1">
    <source>
        <dbReference type="ARBA" id="ARBA00000971"/>
    </source>
</evidence>
<dbReference type="InterPro" id="IPR000297">
    <property type="entry name" value="PPIase_PpiC"/>
</dbReference>
<accession>A0A2U3K8X4</accession>
<dbReference type="PANTHER" id="PTHR47245">
    <property type="entry name" value="PEPTIDYLPROLYL ISOMERASE"/>
    <property type="match status" value="1"/>
</dbReference>
<evidence type="ECO:0000256" key="7">
    <source>
        <dbReference type="SAM" id="SignalP"/>
    </source>
</evidence>
<dbReference type="PANTHER" id="PTHR47245:SF1">
    <property type="entry name" value="FOLDASE PROTEIN PRSA"/>
    <property type="match status" value="1"/>
</dbReference>
<keyword evidence="3 7" id="KW-0732">Signal</keyword>
<evidence type="ECO:0000256" key="3">
    <source>
        <dbReference type="ARBA" id="ARBA00022729"/>
    </source>
</evidence>
<evidence type="ECO:0000256" key="5">
    <source>
        <dbReference type="ARBA" id="ARBA00023235"/>
    </source>
</evidence>
<dbReference type="SUPFAM" id="SSF109998">
    <property type="entry name" value="Triger factor/SurA peptide-binding domain-like"/>
    <property type="match status" value="1"/>
</dbReference>
<dbReference type="EC" id="5.2.1.8" evidence="2"/>
<dbReference type="Pfam" id="PF13145">
    <property type="entry name" value="Rotamase_2"/>
    <property type="match status" value="1"/>
</dbReference>
<evidence type="ECO:0000259" key="8">
    <source>
        <dbReference type="Pfam" id="PF13145"/>
    </source>
</evidence>
<dbReference type="OrthoDB" id="14196at2"/>
<evidence type="ECO:0000256" key="6">
    <source>
        <dbReference type="SAM" id="MobiDB-lite"/>
    </source>
</evidence>
<feature type="compositionally biased region" description="Low complexity" evidence="6">
    <location>
        <begin position="32"/>
        <end position="41"/>
    </location>
</feature>